<reference evidence="1 2" key="1">
    <citation type="submission" date="2023-10" db="EMBL/GenBank/DDBJ databases">
        <title>Paenibacillus strain PFR10 Genome sequencing and assembly.</title>
        <authorList>
            <person name="Kim I."/>
        </authorList>
    </citation>
    <scope>NUCLEOTIDE SEQUENCE [LARGE SCALE GENOMIC DNA]</scope>
    <source>
        <strain evidence="1 2">PFR10</strain>
    </source>
</reference>
<accession>A0ABU3RQC1</accession>
<keyword evidence="2" id="KW-1185">Reference proteome</keyword>
<sequence>MEDDSTMRVKKSDFKKVALEIVKVFELSIEYVGFPDSEREKINAFYESQFDEDGERR</sequence>
<evidence type="ECO:0000313" key="2">
    <source>
        <dbReference type="Proteomes" id="UP001260980"/>
    </source>
</evidence>
<gene>
    <name evidence="1" type="ORF">RQP52_36025</name>
</gene>
<evidence type="ECO:0000313" key="1">
    <source>
        <dbReference type="EMBL" id="MDU0206470.1"/>
    </source>
</evidence>
<comment type="caution">
    <text evidence="1">The sequence shown here is derived from an EMBL/GenBank/DDBJ whole genome shotgun (WGS) entry which is preliminary data.</text>
</comment>
<name>A0ABU3RQC1_9BACL</name>
<organism evidence="1 2">
    <name type="scientific">Paenibacillus violae</name>
    <dbReference type="NCBI Taxonomy" id="3077234"/>
    <lineage>
        <taxon>Bacteria</taxon>
        <taxon>Bacillati</taxon>
        <taxon>Bacillota</taxon>
        <taxon>Bacilli</taxon>
        <taxon>Bacillales</taxon>
        <taxon>Paenibacillaceae</taxon>
        <taxon>Paenibacillus</taxon>
    </lineage>
</organism>
<protein>
    <submittedName>
        <fullName evidence="1">Uncharacterized protein</fullName>
    </submittedName>
</protein>
<dbReference type="Proteomes" id="UP001260980">
    <property type="component" value="Unassembled WGS sequence"/>
</dbReference>
<dbReference type="EMBL" id="JAWCUD010000027">
    <property type="protein sequence ID" value="MDU0206470.1"/>
    <property type="molecule type" value="Genomic_DNA"/>
</dbReference>
<proteinExistence type="predicted"/>